<dbReference type="Pfam" id="PF22486">
    <property type="entry name" value="MATH_2"/>
    <property type="match status" value="1"/>
</dbReference>
<dbReference type="InterPro" id="IPR002083">
    <property type="entry name" value="MATH/TRAF_dom"/>
</dbReference>
<organism evidence="4 5">
    <name type="scientific">Camelina sativa</name>
    <name type="common">False flax</name>
    <name type="synonym">Myagrum sativum</name>
    <dbReference type="NCBI Taxonomy" id="90675"/>
    <lineage>
        <taxon>Eukaryota</taxon>
        <taxon>Viridiplantae</taxon>
        <taxon>Streptophyta</taxon>
        <taxon>Embryophyta</taxon>
        <taxon>Tracheophyta</taxon>
        <taxon>Spermatophyta</taxon>
        <taxon>Magnoliopsida</taxon>
        <taxon>eudicotyledons</taxon>
        <taxon>Gunneridae</taxon>
        <taxon>Pentapetalae</taxon>
        <taxon>rosids</taxon>
        <taxon>malvids</taxon>
        <taxon>Brassicales</taxon>
        <taxon>Brassicaceae</taxon>
        <taxon>Camelineae</taxon>
        <taxon>Camelina</taxon>
    </lineage>
</organism>
<dbReference type="RefSeq" id="XP_019102077.1">
    <property type="nucleotide sequence ID" value="XM_019246532.1"/>
</dbReference>
<dbReference type="Gene3D" id="2.60.210.10">
    <property type="entry name" value="Apoptosis, Tumor Necrosis Factor Receptor Associated Protein 2, Chain A"/>
    <property type="match status" value="1"/>
</dbReference>
<evidence type="ECO:0000256" key="1">
    <source>
        <dbReference type="ARBA" id="ARBA00023054"/>
    </source>
</evidence>
<dbReference type="Proteomes" id="UP000694864">
    <property type="component" value="Chromosome 6"/>
</dbReference>
<dbReference type="InterPro" id="IPR050804">
    <property type="entry name" value="MCC"/>
</dbReference>
<evidence type="ECO:0000313" key="4">
    <source>
        <dbReference type="Proteomes" id="UP000694864"/>
    </source>
</evidence>
<reference evidence="4" key="1">
    <citation type="journal article" date="2014" name="Nat. Commun.">
        <title>The emerging biofuel crop Camelina sativa retains a highly undifferentiated hexaploid genome structure.</title>
        <authorList>
            <person name="Kagale S."/>
            <person name="Koh C."/>
            <person name="Nixon J."/>
            <person name="Bollina V."/>
            <person name="Clarke W.E."/>
            <person name="Tuteja R."/>
            <person name="Spillane C."/>
            <person name="Robinson S.J."/>
            <person name="Links M.G."/>
            <person name="Clarke C."/>
            <person name="Higgins E.E."/>
            <person name="Huebert T."/>
            <person name="Sharpe A.G."/>
            <person name="Parkin I.A."/>
        </authorList>
    </citation>
    <scope>NUCLEOTIDE SEQUENCE [LARGE SCALE GENOMIC DNA]</scope>
    <source>
        <strain evidence="4">cv. DH55</strain>
    </source>
</reference>
<keyword evidence="1 2" id="KW-0175">Coiled coil</keyword>
<evidence type="ECO:0000313" key="5">
    <source>
        <dbReference type="RefSeq" id="XP_019102077.1"/>
    </source>
</evidence>
<feature type="domain" description="MATH" evidence="3">
    <location>
        <begin position="1"/>
        <end position="90"/>
    </location>
</feature>
<protein>
    <submittedName>
        <fullName evidence="5">MATH domain and coiled-coil domain-containing protein At2g42470-like</fullName>
    </submittedName>
</protein>
<name>A0ABM1RST9_CAMSA</name>
<accession>A0ABM1RST9</accession>
<dbReference type="SUPFAM" id="SSF49599">
    <property type="entry name" value="TRAF domain-like"/>
    <property type="match status" value="1"/>
</dbReference>
<dbReference type="InterPro" id="IPR008974">
    <property type="entry name" value="TRAF-like"/>
</dbReference>
<evidence type="ECO:0000259" key="3">
    <source>
        <dbReference type="PROSITE" id="PS50144"/>
    </source>
</evidence>
<keyword evidence="4" id="KW-1185">Reference proteome</keyword>
<evidence type="ECO:0000256" key="2">
    <source>
        <dbReference type="SAM" id="Coils"/>
    </source>
</evidence>
<gene>
    <name evidence="5" type="primary">LOC104793171</name>
</gene>
<reference evidence="5" key="2">
    <citation type="submission" date="2025-08" db="UniProtKB">
        <authorList>
            <consortium name="RefSeq"/>
        </authorList>
    </citation>
    <scope>IDENTIFICATION</scope>
    <source>
        <tissue evidence="5">Leaf</tissue>
    </source>
</reference>
<dbReference type="PANTHER" id="PTHR46236">
    <property type="entry name" value="TRAF-LIKE SUPERFAMILY PROTEIN"/>
    <property type="match status" value="1"/>
</dbReference>
<dbReference type="PROSITE" id="PS50144">
    <property type="entry name" value="MATH"/>
    <property type="match status" value="1"/>
</dbReference>
<proteinExistence type="predicted"/>
<feature type="coiled-coil region" evidence="2">
    <location>
        <begin position="211"/>
        <end position="238"/>
    </location>
</feature>
<dbReference type="GeneID" id="104793171"/>
<dbReference type="PANTHER" id="PTHR46236:SF12">
    <property type="entry name" value="MATH DOMAIN-CONTAINING PROTEIN"/>
    <property type="match status" value="1"/>
</dbReference>
<dbReference type="CDD" id="cd00121">
    <property type="entry name" value="MATH"/>
    <property type="match status" value="1"/>
</dbReference>
<sequence>MGDHCCDHLAVYMNVARTKSFRTGWKRRVSYRFVLLNQSGKELKTFGTPKAGSLFCDEARGWGYPKVLPLSKLKEEEFLENDKLIIKVEVQVVEDVHVEEVTRKGMLDLNGFEVHYTKGVLVSKIFAKHPDIAVDVKPTNQVVKTAYMDVLLSLIETLRKPPQSFSNADVIKAMRNLKELTEAGFKLDWLKEKLKEVAWKSKNATDDGSRVKEMEEQINSLELTLWNLKVELNKEKAKAAAYAKLLPFDDIV</sequence>